<dbReference type="AlphaFoldDB" id="A0A3Q0JIB3"/>
<dbReference type="PANTHER" id="PTHR19446">
    <property type="entry name" value="REVERSE TRANSCRIPTASES"/>
    <property type="match status" value="1"/>
</dbReference>
<dbReference type="Pfam" id="PF00078">
    <property type="entry name" value="RVT_1"/>
    <property type="match status" value="2"/>
</dbReference>
<keyword evidence="1" id="KW-0175">Coiled coil</keyword>
<protein>
    <submittedName>
        <fullName evidence="4">Uncharacterized protein LOC113471478</fullName>
    </submittedName>
</protein>
<evidence type="ECO:0000259" key="2">
    <source>
        <dbReference type="PROSITE" id="PS50878"/>
    </source>
</evidence>
<feature type="coiled-coil region" evidence="1">
    <location>
        <begin position="754"/>
        <end position="784"/>
    </location>
</feature>
<dbReference type="Proteomes" id="UP000079169">
    <property type="component" value="Unplaced"/>
</dbReference>
<reference evidence="4" key="1">
    <citation type="submission" date="2025-08" db="UniProtKB">
        <authorList>
            <consortium name="RefSeq"/>
        </authorList>
    </citation>
    <scope>IDENTIFICATION</scope>
</reference>
<feature type="domain" description="Reverse transcriptase" evidence="2">
    <location>
        <begin position="1"/>
        <end position="203"/>
    </location>
</feature>
<feature type="domain" description="Reverse transcriptase" evidence="2">
    <location>
        <begin position="422"/>
        <end position="650"/>
    </location>
</feature>
<sequence>YGFRAGLSTVDAVKHVTRIAKDEMAKTNWKRKLCILITCDIKNAFNTANWREISEEMKNMGLDKQLVRSIESYLSDRKIVGEEFNKWMTGGVCQGSVVAPTLWNILYNSILNITVPEGVTLIAYADDLSVVITGKNEGEIELKANETTRLVTSWMREKKLTIAPEKSELIVLSGKKKCRPLNIEISGTRLIEKNQVKYLGVVLDKSLKFGPHLEYVIEKAGKTTKALSRIMPNVGGPGESKRRVLQTAAESVILYAAPVWHECLKIKKRRTQILRAQRPGTLRVCSGYRTISTDAAAVISGVIPLDLKLEERANTFLKNKQEKLAERERTIEKWQERWNTTDKGAWTRTLIKEIGPWTNRKFGEIDYYTTQILSGHGCFEHYKQRFKLSSEPNCRYCGDIDTAEHTMFQCPRWSGERVQLAQQITVNITKENLIAQMLEGKEKWESIYGFRAGLSTVDAVKHVTRIAKDEMAKTNWKRKLCILITCDIKNAFNTANWREISEEMKNMGLDKQLVRSIESYLSDRKIVGEEFNKWMTGGVCQGSVVAPTLWNILYNSILNITVPEGVTLIAYADDLSVVITGKNEGEIELKANETTRLVTSWMREKKLTIAPEKSELIVLSGKKKCRPLNIEISGTRLIEKNQVKYLGVVLDKSLKFGPHLEYVIEKAGKTTKALSRIMPNVGGPGESKRRVLQTAAESVILYAAPVWHECLKIKKRRTQILRAQRPGTLRVCSGYRTISTDAAAVISGVIPLDLKLEERANTFLKNKQEKLAERERTIEKWQERWNTTDKGAWTRTLIKEIGPWTNRKFGEIDYYTTQILSGHGCFEHYKQRFKLSSEPNCRYCGDIDTAEHTMFQCPRWSGERVQLAQQITVNITKENLIAQMLEGKEKWESIVGFIHRIMKTKIEDERISRLQEQNR</sequence>
<dbReference type="STRING" id="121845.A0A3Q0JIB3"/>
<evidence type="ECO:0000313" key="3">
    <source>
        <dbReference type="Proteomes" id="UP000079169"/>
    </source>
</evidence>
<dbReference type="KEGG" id="dci:113471478"/>
<dbReference type="RefSeq" id="XP_026686460.1">
    <property type="nucleotide sequence ID" value="XM_026830659.1"/>
</dbReference>
<keyword evidence="3" id="KW-1185">Reference proteome</keyword>
<feature type="non-terminal residue" evidence="4">
    <location>
        <position position="1"/>
    </location>
</feature>
<feature type="coiled-coil region" evidence="1">
    <location>
        <begin position="307"/>
        <end position="337"/>
    </location>
</feature>
<dbReference type="InterPro" id="IPR000477">
    <property type="entry name" value="RT_dom"/>
</dbReference>
<dbReference type="PROSITE" id="PS50878">
    <property type="entry name" value="RT_POL"/>
    <property type="match status" value="2"/>
</dbReference>
<name>A0A3Q0JIB3_DIACI</name>
<evidence type="ECO:0000256" key="1">
    <source>
        <dbReference type="SAM" id="Coils"/>
    </source>
</evidence>
<dbReference type="PaxDb" id="121845-A0A3Q0JIB3"/>
<proteinExistence type="predicted"/>
<gene>
    <name evidence="4" type="primary">LOC113471478</name>
</gene>
<organism evidence="3 4">
    <name type="scientific">Diaphorina citri</name>
    <name type="common">Asian citrus psyllid</name>
    <dbReference type="NCBI Taxonomy" id="121845"/>
    <lineage>
        <taxon>Eukaryota</taxon>
        <taxon>Metazoa</taxon>
        <taxon>Ecdysozoa</taxon>
        <taxon>Arthropoda</taxon>
        <taxon>Hexapoda</taxon>
        <taxon>Insecta</taxon>
        <taxon>Pterygota</taxon>
        <taxon>Neoptera</taxon>
        <taxon>Paraneoptera</taxon>
        <taxon>Hemiptera</taxon>
        <taxon>Sternorrhyncha</taxon>
        <taxon>Psylloidea</taxon>
        <taxon>Psyllidae</taxon>
        <taxon>Diaphorininae</taxon>
        <taxon>Diaphorina</taxon>
    </lineage>
</organism>
<evidence type="ECO:0000313" key="4">
    <source>
        <dbReference type="RefSeq" id="XP_026686460.1"/>
    </source>
</evidence>
<dbReference type="GeneID" id="113471478"/>
<accession>A0A3Q0JIB3</accession>